<protein>
    <recommendedName>
        <fullName evidence="5">MYND-type domain-containing protein</fullName>
    </recommendedName>
</protein>
<proteinExistence type="predicted"/>
<accession>A0AAW0DW13</accession>
<dbReference type="Gene3D" id="6.10.140.2220">
    <property type="match status" value="1"/>
</dbReference>
<dbReference type="SUPFAM" id="SSF144232">
    <property type="entry name" value="HIT/MYND zinc finger-like"/>
    <property type="match status" value="1"/>
</dbReference>
<evidence type="ECO:0000256" key="3">
    <source>
        <dbReference type="ARBA" id="ARBA00022833"/>
    </source>
</evidence>
<keyword evidence="1" id="KW-0479">Metal-binding</keyword>
<comment type="caution">
    <text evidence="6">The sequence shown here is derived from an EMBL/GenBank/DDBJ whole genome shotgun (WGS) entry which is preliminary data.</text>
</comment>
<dbReference type="EMBL" id="JAWWNJ010000005">
    <property type="protein sequence ID" value="KAK7055366.1"/>
    <property type="molecule type" value="Genomic_DNA"/>
</dbReference>
<evidence type="ECO:0000256" key="1">
    <source>
        <dbReference type="ARBA" id="ARBA00022723"/>
    </source>
</evidence>
<dbReference type="AlphaFoldDB" id="A0AAW0DW13"/>
<evidence type="ECO:0000256" key="4">
    <source>
        <dbReference type="PROSITE-ProRule" id="PRU00134"/>
    </source>
</evidence>
<reference evidence="6 7" key="1">
    <citation type="journal article" date="2024" name="J Genomics">
        <title>Draft genome sequencing and assembly of Favolaschia claudopus CIRM-BRFM 2984 isolated from oak limbs.</title>
        <authorList>
            <person name="Navarro D."/>
            <person name="Drula E."/>
            <person name="Chaduli D."/>
            <person name="Cazenave R."/>
            <person name="Ahrendt S."/>
            <person name="Wang J."/>
            <person name="Lipzen A."/>
            <person name="Daum C."/>
            <person name="Barry K."/>
            <person name="Grigoriev I.V."/>
            <person name="Favel A."/>
            <person name="Rosso M.N."/>
            <person name="Martin F."/>
        </authorList>
    </citation>
    <scope>NUCLEOTIDE SEQUENCE [LARGE SCALE GENOMIC DNA]</scope>
    <source>
        <strain evidence="6 7">CIRM-BRFM 2984</strain>
    </source>
</reference>
<organism evidence="6 7">
    <name type="scientific">Favolaschia claudopus</name>
    <dbReference type="NCBI Taxonomy" id="2862362"/>
    <lineage>
        <taxon>Eukaryota</taxon>
        <taxon>Fungi</taxon>
        <taxon>Dikarya</taxon>
        <taxon>Basidiomycota</taxon>
        <taxon>Agaricomycotina</taxon>
        <taxon>Agaricomycetes</taxon>
        <taxon>Agaricomycetidae</taxon>
        <taxon>Agaricales</taxon>
        <taxon>Marasmiineae</taxon>
        <taxon>Mycenaceae</taxon>
        <taxon>Favolaschia</taxon>
    </lineage>
</organism>
<dbReference type="GO" id="GO:0008270">
    <property type="term" value="F:zinc ion binding"/>
    <property type="evidence" value="ECO:0007669"/>
    <property type="project" value="UniProtKB-KW"/>
</dbReference>
<evidence type="ECO:0000259" key="5">
    <source>
        <dbReference type="PROSITE" id="PS50865"/>
    </source>
</evidence>
<keyword evidence="2 4" id="KW-0863">Zinc-finger</keyword>
<evidence type="ECO:0000313" key="6">
    <source>
        <dbReference type="EMBL" id="KAK7055366.1"/>
    </source>
</evidence>
<name>A0AAW0DW13_9AGAR</name>
<dbReference type="InterPro" id="IPR002893">
    <property type="entry name" value="Znf_MYND"/>
</dbReference>
<keyword evidence="3" id="KW-0862">Zinc</keyword>
<dbReference type="Proteomes" id="UP001362999">
    <property type="component" value="Unassembled WGS sequence"/>
</dbReference>
<sequence>MDIQQILNVTPESLVTWVGVLEGDLGNLPDSVREARLSNQLAILQSKPIGVQMKIHSEVAAKYLPSLIALYRERDQVISSASTLINNISDSPYFVRFLRTPGGDGIAALQTKRAAASINQINTTFNADSVAEIFQFLGTLLLLQGVQDVAPEEKAILLRHLPTCERKFEGRLASETAGRCIALLSDDPYMRPMMQEVKRVLEKPLEECGGPGCARRVQENGAELSQCSRCKSAVYCGVDHQKAAWAKHKPTCFAPTF</sequence>
<keyword evidence="7" id="KW-1185">Reference proteome</keyword>
<dbReference type="PROSITE" id="PS50865">
    <property type="entry name" value="ZF_MYND_2"/>
    <property type="match status" value="1"/>
</dbReference>
<evidence type="ECO:0000313" key="7">
    <source>
        <dbReference type="Proteomes" id="UP001362999"/>
    </source>
</evidence>
<gene>
    <name evidence="6" type="ORF">R3P38DRAFT_2846658</name>
</gene>
<evidence type="ECO:0000256" key="2">
    <source>
        <dbReference type="ARBA" id="ARBA00022771"/>
    </source>
</evidence>
<dbReference type="Pfam" id="PF01753">
    <property type="entry name" value="zf-MYND"/>
    <property type="match status" value="1"/>
</dbReference>
<feature type="domain" description="MYND-type" evidence="5">
    <location>
        <begin position="210"/>
        <end position="252"/>
    </location>
</feature>